<evidence type="ECO:0000313" key="3">
    <source>
        <dbReference type="Proteomes" id="UP000273611"/>
    </source>
</evidence>
<dbReference type="EMBL" id="RIBW01000002">
    <property type="protein sequence ID" value="RUM03532.1"/>
    <property type="molecule type" value="Genomic_DNA"/>
</dbReference>
<sequence length="119" mass="12556">MTHASRRKSIALASRVLAGLVAAPTLVAAFPLHAVHAEDDPFSQFPLVIHCKYNETYHAFYISRVSQDGVATYVASDRIAGTITLDGQAKAIGGAGGGSCVGKTLVELRASQQAYDLKP</sequence>
<dbReference type="AlphaFoldDB" id="A0A432NV76"/>
<proteinExistence type="predicted"/>
<feature type="signal peptide" evidence="1">
    <location>
        <begin position="1"/>
        <end position="28"/>
    </location>
</feature>
<protein>
    <submittedName>
        <fullName evidence="2">Uncharacterized protein</fullName>
    </submittedName>
</protein>
<dbReference type="Proteomes" id="UP000273611">
    <property type="component" value="Unassembled WGS sequence"/>
</dbReference>
<name>A0A432NV76_9HYPH</name>
<evidence type="ECO:0000256" key="1">
    <source>
        <dbReference type="SAM" id="SignalP"/>
    </source>
</evidence>
<dbReference type="RefSeq" id="WP_127430343.1">
    <property type="nucleotide sequence ID" value="NZ_BMFI01000001.1"/>
</dbReference>
<reference evidence="2 3" key="1">
    <citation type="journal article" date="2015" name="Int. J. Syst. Evol. Microbiol.">
        <title>Rhizobium anhuiense sp. nov., isolated from effective nodules of Vicia faba and Pisum sativum.</title>
        <authorList>
            <person name="Zhang Y.J."/>
            <person name="Zheng W.T."/>
            <person name="Everall I."/>
            <person name="Young J.P."/>
            <person name="Zhang X.X."/>
            <person name="Tian C.F."/>
            <person name="Sui X.H."/>
            <person name="Wang E.T."/>
            <person name="Chen W.X."/>
        </authorList>
    </citation>
    <scope>NUCLEOTIDE SEQUENCE [LARGE SCALE GENOMIC DNA]</scope>
    <source>
        <strain evidence="2 3">CCBAU 23252</strain>
    </source>
</reference>
<feature type="chain" id="PRO_5019176555" evidence="1">
    <location>
        <begin position="29"/>
        <end position="119"/>
    </location>
</feature>
<organism evidence="2 3">
    <name type="scientific">Rhizobium anhuiense</name>
    <dbReference type="NCBI Taxonomy" id="1184720"/>
    <lineage>
        <taxon>Bacteria</taxon>
        <taxon>Pseudomonadati</taxon>
        <taxon>Pseudomonadota</taxon>
        <taxon>Alphaproteobacteria</taxon>
        <taxon>Hyphomicrobiales</taxon>
        <taxon>Rhizobiaceae</taxon>
        <taxon>Rhizobium/Agrobacterium group</taxon>
        <taxon>Rhizobium</taxon>
    </lineage>
</organism>
<accession>A0A432NV76</accession>
<evidence type="ECO:0000313" key="2">
    <source>
        <dbReference type="EMBL" id="RUM03532.1"/>
    </source>
</evidence>
<gene>
    <name evidence="2" type="ORF">EEQ99_10190</name>
</gene>
<comment type="caution">
    <text evidence="2">The sequence shown here is derived from an EMBL/GenBank/DDBJ whole genome shotgun (WGS) entry which is preliminary data.</text>
</comment>
<keyword evidence="1" id="KW-0732">Signal</keyword>